<proteinExistence type="predicted"/>
<feature type="compositionally biased region" description="Acidic residues" evidence="1">
    <location>
        <begin position="91"/>
        <end position="100"/>
    </location>
</feature>
<feature type="region of interest" description="Disordered" evidence="1">
    <location>
        <begin position="91"/>
        <end position="143"/>
    </location>
</feature>
<comment type="caution">
    <text evidence="2">The sequence shown here is derived from an EMBL/GenBank/DDBJ whole genome shotgun (WGS) entry which is preliminary data.</text>
</comment>
<evidence type="ECO:0000313" key="2">
    <source>
        <dbReference type="EMBL" id="CAI5447624.1"/>
    </source>
</evidence>
<evidence type="ECO:0000256" key="1">
    <source>
        <dbReference type="SAM" id="MobiDB-lite"/>
    </source>
</evidence>
<sequence length="143" mass="16412">MVDESLAKLRKLSAGCSKSQEKELDKIATLNTYLKYQVPPENLDEQPLRFMTFNEKRRFFECEYPGKKSPGQLRRGREALKAICDNLENYSDFDERESPDEISISPPSRENLKTQKNAPTNRAFPGSELSDSSRSLSFEPEND</sequence>
<gene>
    <name evidence="2" type="ORF">CAMP_LOCUS10261</name>
</gene>
<feature type="compositionally biased region" description="Low complexity" evidence="1">
    <location>
        <begin position="127"/>
        <end position="137"/>
    </location>
</feature>
<accession>A0A9P1N138</accession>
<organism evidence="2 3">
    <name type="scientific">Caenorhabditis angaria</name>
    <dbReference type="NCBI Taxonomy" id="860376"/>
    <lineage>
        <taxon>Eukaryota</taxon>
        <taxon>Metazoa</taxon>
        <taxon>Ecdysozoa</taxon>
        <taxon>Nematoda</taxon>
        <taxon>Chromadorea</taxon>
        <taxon>Rhabditida</taxon>
        <taxon>Rhabditina</taxon>
        <taxon>Rhabditomorpha</taxon>
        <taxon>Rhabditoidea</taxon>
        <taxon>Rhabditidae</taxon>
        <taxon>Peloderinae</taxon>
        <taxon>Caenorhabditis</taxon>
    </lineage>
</organism>
<evidence type="ECO:0000313" key="3">
    <source>
        <dbReference type="Proteomes" id="UP001152747"/>
    </source>
</evidence>
<keyword evidence="3" id="KW-1185">Reference proteome</keyword>
<protein>
    <submittedName>
        <fullName evidence="2">Uncharacterized protein</fullName>
    </submittedName>
</protein>
<dbReference type="EMBL" id="CANHGI010000004">
    <property type="protein sequence ID" value="CAI5447624.1"/>
    <property type="molecule type" value="Genomic_DNA"/>
</dbReference>
<reference evidence="2" key="1">
    <citation type="submission" date="2022-11" db="EMBL/GenBank/DDBJ databases">
        <authorList>
            <person name="Kikuchi T."/>
        </authorList>
    </citation>
    <scope>NUCLEOTIDE SEQUENCE</scope>
    <source>
        <strain evidence="2">PS1010</strain>
    </source>
</reference>
<name>A0A9P1N138_9PELO</name>
<dbReference type="OrthoDB" id="5877722at2759"/>
<dbReference type="Proteomes" id="UP001152747">
    <property type="component" value="Unassembled WGS sequence"/>
</dbReference>
<dbReference type="AlphaFoldDB" id="A0A9P1N138"/>